<dbReference type="eggNOG" id="ENOG502T8R0">
    <property type="taxonomic scope" value="Eukaryota"/>
</dbReference>
<protein>
    <recommendedName>
        <fullName evidence="8">Gustatory receptor</fullName>
    </recommendedName>
</protein>
<sequence length="390" mass="45373">MMGHNEQSVLLYPRSKKDMSPNPAATFKIFLKILQFSGHFPHTYDFQQLFISPWGYYRSLIEPYTDFDLEDIFAILQACLTITCSLSSYVVIGINWKRVLAVLNQFQSLFLKLHPAEAALDYTLLEKFQKKLILTSLYLTIISNTIFVATSDGMEFVGLIFYYINEAHMMIMVWYFDSFAILGSMLYRRINFRVGHAVGLLRNFDSNDTYWDSHRTRKSKVCRSVLREIQLLCYLHRKTHSAVQEISELFQFPALLAICYEFTLCISTIYYTYTSFVHDVRSGVANNYGAYGSSLFYMSCMANQFFLRGLFCEQLTRRAQRTGVLLNEFIESEIDDDVNQCIEFFSLEMLHHNYKVELFGLFSVDMSLIYQAVATMTGYLIIMVQVELSE</sequence>
<dbReference type="PANTHER" id="PTHR21143">
    <property type="entry name" value="INVERTEBRATE GUSTATORY RECEPTOR"/>
    <property type="match status" value="1"/>
</dbReference>
<keyword evidence="7 8" id="KW-0807">Transducer</keyword>
<reference evidence="9" key="2">
    <citation type="journal article" date="2007" name="Science">
        <title>Genome sequence of Aedes aegypti, a major arbovirus vector.</title>
        <authorList>
            <person name="Nene V."/>
            <person name="Wortman J.R."/>
            <person name="Lawson D."/>
            <person name="Haas B."/>
            <person name="Kodira C."/>
            <person name="Tu Z.J."/>
            <person name="Loftus B."/>
            <person name="Xi Z."/>
            <person name="Megy K."/>
            <person name="Grabherr M."/>
            <person name="Ren Q."/>
            <person name="Zdobnov E.M."/>
            <person name="Lobo N.F."/>
            <person name="Campbell K.S."/>
            <person name="Brown S.E."/>
            <person name="Bonaldo M.F."/>
            <person name="Zhu J."/>
            <person name="Sinkins S.P."/>
            <person name="Hogenkamp D.G."/>
            <person name="Amedeo P."/>
            <person name="Arensburger P."/>
            <person name="Atkinson P.W."/>
            <person name="Bidwell S."/>
            <person name="Biedler J."/>
            <person name="Birney E."/>
            <person name="Bruggner R.V."/>
            <person name="Costas J."/>
            <person name="Coy M.R."/>
            <person name="Crabtree J."/>
            <person name="Crawford M."/>
            <person name="Debruyn B."/>
            <person name="Decaprio D."/>
            <person name="Eiglmeier K."/>
            <person name="Eisenstadt E."/>
            <person name="El-Dorry H."/>
            <person name="Gelbart W.M."/>
            <person name="Gomes S.L."/>
            <person name="Hammond M."/>
            <person name="Hannick L.I."/>
            <person name="Hogan J.R."/>
            <person name="Holmes M.H."/>
            <person name="Jaffe D."/>
            <person name="Johnston J.S."/>
            <person name="Kennedy R.C."/>
            <person name="Koo H."/>
            <person name="Kravitz S."/>
            <person name="Kriventseva E.V."/>
            <person name="Kulp D."/>
            <person name="Labutti K."/>
            <person name="Lee E."/>
            <person name="Li S."/>
            <person name="Lovin D.D."/>
            <person name="Mao C."/>
            <person name="Mauceli E."/>
            <person name="Menck C.F."/>
            <person name="Miller J.R."/>
            <person name="Montgomery P."/>
            <person name="Mori A."/>
            <person name="Nascimento A.L."/>
            <person name="Naveira H.F."/>
            <person name="Nusbaum C."/>
            <person name="O'leary S."/>
            <person name="Orvis J."/>
            <person name="Pertea M."/>
            <person name="Quesneville H."/>
            <person name="Reidenbach K.R."/>
            <person name="Rogers Y.H."/>
            <person name="Roth C.W."/>
            <person name="Schneider J.R."/>
            <person name="Schatz M."/>
            <person name="Shumway M."/>
            <person name="Stanke M."/>
            <person name="Stinson E.O."/>
            <person name="Tubio J.M."/>
            <person name="Vanzee J.P."/>
            <person name="Verjovski-Almeida S."/>
            <person name="Werner D."/>
            <person name="White O."/>
            <person name="Wyder S."/>
            <person name="Zeng Q."/>
            <person name="Zhao Q."/>
            <person name="Zhao Y."/>
            <person name="Hill C.A."/>
            <person name="Raikhel A.S."/>
            <person name="Soares M.B."/>
            <person name="Knudson D.L."/>
            <person name="Lee N.H."/>
            <person name="Galagan J."/>
            <person name="Salzberg S.L."/>
            <person name="Paulsen I.T."/>
            <person name="Dimopoulos G."/>
            <person name="Collins F.H."/>
            <person name="Birren B."/>
            <person name="Fraser-Liggett C.M."/>
            <person name="Severson D.W."/>
        </authorList>
    </citation>
    <scope>NUCLEOTIDE SEQUENCE [LARGE SCALE GENOMIC DNA]</scope>
    <source>
        <strain evidence="9">Liverpool</strain>
    </source>
</reference>
<dbReference type="GO" id="GO:0005886">
    <property type="term" value="C:plasma membrane"/>
    <property type="evidence" value="ECO:0007669"/>
    <property type="project" value="UniProtKB-SubCell"/>
</dbReference>
<reference evidence="9" key="3">
    <citation type="submission" date="2012-09" db="EMBL/GenBank/DDBJ databases">
        <authorList>
            <consortium name="VectorBase"/>
        </authorList>
    </citation>
    <scope>NUCLEOTIDE SEQUENCE</scope>
    <source>
        <strain evidence="9">Liverpool</strain>
    </source>
</reference>
<dbReference type="AlphaFoldDB" id="Q175X6"/>
<keyword evidence="4 8" id="KW-1133">Transmembrane helix</keyword>
<dbReference type="PaxDb" id="7159-AAEL006494-PA"/>
<name>Q175X6_AEDAE</name>
<evidence type="ECO:0000256" key="5">
    <source>
        <dbReference type="ARBA" id="ARBA00023136"/>
    </source>
</evidence>
<evidence type="ECO:0000256" key="6">
    <source>
        <dbReference type="ARBA" id="ARBA00023170"/>
    </source>
</evidence>
<dbReference type="PhylomeDB" id="Q175X6"/>
<feature type="transmembrane region" description="Helical" evidence="8">
    <location>
        <begin position="288"/>
        <end position="311"/>
    </location>
</feature>
<evidence type="ECO:0000256" key="8">
    <source>
        <dbReference type="RuleBase" id="RU363108"/>
    </source>
</evidence>
<dbReference type="GO" id="GO:0030425">
    <property type="term" value="C:dendrite"/>
    <property type="evidence" value="ECO:0007669"/>
    <property type="project" value="TreeGrafter"/>
</dbReference>
<feature type="transmembrane region" description="Helical" evidence="8">
    <location>
        <begin position="169"/>
        <end position="187"/>
    </location>
</feature>
<dbReference type="InterPro" id="IPR013604">
    <property type="entry name" value="7TM_chemorcpt"/>
</dbReference>
<feature type="transmembrane region" description="Helical" evidence="8">
    <location>
        <begin position="137"/>
        <end position="163"/>
    </location>
</feature>
<evidence type="ECO:0000256" key="7">
    <source>
        <dbReference type="ARBA" id="ARBA00023224"/>
    </source>
</evidence>
<proteinExistence type="inferred from homology"/>
<evidence type="ECO:0000313" key="10">
    <source>
        <dbReference type="Proteomes" id="UP000682892"/>
    </source>
</evidence>
<keyword evidence="3 8" id="KW-0812">Transmembrane</keyword>
<keyword evidence="5 8" id="KW-0472">Membrane</keyword>
<keyword evidence="6 8" id="KW-0675">Receptor</keyword>
<comment type="similarity">
    <text evidence="8">Belongs to the insect chemoreceptor superfamily. Gustatory receptor (GR) family.</text>
</comment>
<feature type="non-terminal residue" evidence="9">
    <location>
        <position position="1"/>
    </location>
</feature>
<dbReference type="Proteomes" id="UP000682892">
    <property type="component" value="Unassembled WGS sequence"/>
</dbReference>
<gene>
    <name evidence="9" type="primary">GPRgr45</name>
    <name evidence="9" type="ORF">AaeL_AAEL006494</name>
</gene>
<dbReference type="GO" id="GO:0007635">
    <property type="term" value="P:chemosensory behavior"/>
    <property type="evidence" value="ECO:0007669"/>
    <property type="project" value="TreeGrafter"/>
</dbReference>
<comment type="subcellular location">
    <subcellularLocation>
        <location evidence="1 8">Cell membrane</location>
        <topology evidence="1 8">Multi-pass membrane protein</topology>
    </subcellularLocation>
</comment>
<accession>Q175X6</accession>
<dbReference type="GO" id="GO:0008049">
    <property type="term" value="P:male courtship behavior"/>
    <property type="evidence" value="ECO:0007669"/>
    <property type="project" value="TreeGrafter"/>
</dbReference>
<dbReference type="GO" id="GO:0043025">
    <property type="term" value="C:neuronal cell body"/>
    <property type="evidence" value="ECO:0007669"/>
    <property type="project" value="TreeGrafter"/>
</dbReference>
<reference evidence="9" key="1">
    <citation type="submission" date="2005-10" db="EMBL/GenBank/DDBJ databases">
        <authorList>
            <person name="Loftus B.J."/>
            <person name="Nene V.M."/>
            <person name="Hannick L.I."/>
            <person name="Bidwell S."/>
            <person name="Haas B."/>
            <person name="Amedeo P."/>
            <person name="Orvis J."/>
            <person name="Wortman J.R."/>
            <person name="White O.R."/>
            <person name="Salzberg S."/>
            <person name="Shumway M."/>
            <person name="Koo H."/>
            <person name="Zhao Y."/>
            <person name="Holmes M."/>
            <person name="Miller J."/>
            <person name="Schatz M."/>
            <person name="Pop M."/>
            <person name="Pai G."/>
            <person name="Utterback T."/>
            <person name="Rogers Y.-H."/>
            <person name="Kravitz S."/>
            <person name="Fraser C.M."/>
        </authorList>
    </citation>
    <scope>NUCLEOTIDE SEQUENCE</scope>
    <source>
        <strain evidence="9">Liverpool</strain>
    </source>
</reference>
<evidence type="ECO:0000256" key="4">
    <source>
        <dbReference type="ARBA" id="ARBA00022989"/>
    </source>
</evidence>
<evidence type="ECO:0000256" key="2">
    <source>
        <dbReference type="ARBA" id="ARBA00022475"/>
    </source>
</evidence>
<dbReference type="EMBL" id="CH477393">
    <property type="protein sequence ID" value="EAT41923.2"/>
    <property type="molecule type" value="Genomic_DNA"/>
</dbReference>
<evidence type="ECO:0000256" key="1">
    <source>
        <dbReference type="ARBA" id="ARBA00004651"/>
    </source>
</evidence>
<dbReference type="GO" id="GO:0030424">
    <property type="term" value="C:axon"/>
    <property type="evidence" value="ECO:0007669"/>
    <property type="project" value="TreeGrafter"/>
</dbReference>
<organism evidence="9 10">
    <name type="scientific">Aedes aegypti</name>
    <name type="common">Yellowfever mosquito</name>
    <name type="synonym">Culex aegypti</name>
    <dbReference type="NCBI Taxonomy" id="7159"/>
    <lineage>
        <taxon>Eukaryota</taxon>
        <taxon>Metazoa</taxon>
        <taxon>Ecdysozoa</taxon>
        <taxon>Arthropoda</taxon>
        <taxon>Hexapoda</taxon>
        <taxon>Insecta</taxon>
        <taxon>Pterygota</taxon>
        <taxon>Neoptera</taxon>
        <taxon>Endopterygota</taxon>
        <taxon>Diptera</taxon>
        <taxon>Nematocera</taxon>
        <taxon>Culicoidea</taxon>
        <taxon>Culicidae</taxon>
        <taxon>Culicinae</taxon>
        <taxon>Aedini</taxon>
        <taxon>Aedes</taxon>
        <taxon>Stegomyia</taxon>
    </lineage>
</organism>
<dbReference type="PANTHER" id="PTHR21143:SF134">
    <property type="entry name" value="GUSTATORY RECEPTOR"/>
    <property type="match status" value="1"/>
</dbReference>
<dbReference type="GO" id="GO:0007165">
    <property type="term" value="P:signal transduction"/>
    <property type="evidence" value="ECO:0007669"/>
    <property type="project" value="UniProtKB-KW"/>
</dbReference>
<dbReference type="GO" id="GO:0050909">
    <property type="term" value="P:sensory perception of taste"/>
    <property type="evidence" value="ECO:0007669"/>
    <property type="project" value="InterPro"/>
</dbReference>
<feature type="transmembrane region" description="Helical" evidence="8">
    <location>
        <begin position="72"/>
        <end position="92"/>
    </location>
</feature>
<feature type="transmembrane region" description="Helical" evidence="8">
    <location>
        <begin position="358"/>
        <end position="382"/>
    </location>
</feature>
<dbReference type="STRING" id="7159.Q175X6"/>
<evidence type="ECO:0000313" key="9">
    <source>
        <dbReference type="EMBL" id="EAT41923.2"/>
    </source>
</evidence>
<comment type="function">
    <text evidence="8">Gustatory receptor which mediates acceptance or avoidance behavior, depending on its substrates.</text>
</comment>
<feature type="transmembrane region" description="Helical" evidence="8">
    <location>
        <begin position="254"/>
        <end position="273"/>
    </location>
</feature>
<evidence type="ECO:0000256" key="3">
    <source>
        <dbReference type="ARBA" id="ARBA00022692"/>
    </source>
</evidence>
<comment type="caution">
    <text evidence="8">Lacks conserved residue(s) required for the propagation of feature annotation.</text>
</comment>
<dbReference type="Pfam" id="PF08395">
    <property type="entry name" value="7tm_7"/>
    <property type="match status" value="1"/>
</dbReference>
<keyword evidence="2 8" id="KW-1003">Cell membrane</keyword>